<dbReference type="Gene3D" id="2.130.10.10">
    <property type="entry name" value="YVTN repeat-like/Quinoprotein amine dehydrogenase"/>
    <property type="match status" value="1"/>
</dbReference>
<protein>
    <recommendedName>
        <fullName evidence="5">Carrier domain-containing protein</fullName>
    </recommendedName>
</protein>
<dbReference type="InterPro" id="IPR000873">
    <property type="entry name" value="AMP-dep_synth/lig_dom"/>
</dbReference>
<feature type="domain" description="Pyrrolo-quinoline quinone repeat" evidence="2">
    <location>
        <begin position="867"/>
        <end position="1215"/>
    </location>
</feature>
<evidence type="ECO:0000313" key="3">
    <source>
        <dbReference type="EMBL" id="GFH58899.1"/>
    </source>
</evidence>
<dbReference type="InterPro" id="IPR011047">
    <property type="entry name" value="Quinoprotein_ADH-like_sf"/>
</dbReference>
<evidence type="ECO:0000259" key="1">
    <source>
        <dbReference type="Pfam" id="PF00501"/>
    </source>
</evidence>
<dbReference type="SMART" id="SM00564">
    <property type="entry name" value="PQQ"/>
    <property type="match status" value="3"/>
</dbReference>
<dbReference type="PANTHER" id="PTHR44394:SF1">
    <property type="entry name" value="BETA-ALANINE-ACTIVATING ENZYME"/>
    <property type="match status" value="1"/>
</dbReference>
<evidence type="ECO:0008006" key="5">
    <source>
        <dbReference type="Google" id="ProtNLM"/>
    </source>
</evidence>
<dbReference type="Proteomes" id="UP001054902">
    <property type="component" value="Unassembled WGS sequence"/>
</dbReference>
<dbReference type="PANTHER" id="PTHR44394">
    <property type="entry name" value="BETA-ALANINE-ACTIVATING ENZYME"/>
    <property type="match status" value="1"/>
</dbReference>
<sequence length="1218" mass="134653">MASVLFQKFQEICSSNGDDTCFYVSEYDRTETNTNGMKNEVPPLRKGFSELNENISTIASEMYFRHSIQPQTYENSSSSPLPSQEVIKKICSQCVLIVSDQVSCGEAAAVLACVRLKTVFVPIALEGNHKTSEHRLREILGEIKPVAAIAVLATPEPEYVEEGEDDWENKPAFSSNEADLDSHPTVKKLNQLGIHRVICISAFDGKVFSPMTGFEQISLPDIIDGDKDPMYILYTSGSSSKPKAVVQTYRGLLNRIQWQWDTFPFVQQMRREIGYNETIELLRSDGMIVGEGDMENINDVVLRRTSLSFVDSMAEIFATLLGGASLFCPIILDGIDYDPSRQGMGIQSLLLLAQRDSVQISRMTLLPTQLEQAFRSNSNFKNNEEWLDSIDTIVVSGEPCPVGLATLFQKRMKRKKALLVNLYGQSETSADVSCLIVTTKDGESNFARFPNALRYNWNKEIRKETGDQFIDKCIKSLTPCGYPIHEHQFVLENEKPFQISRLFVKGKGVALCYANNFSEMQDNFDISTCDDGKSEILFNTLDLVFKDGEGMIYVVGRAPRDKSDCQDGICSLSMGKINGVRVHSAEIELALELALTDVFEAKNIETKVHSSDFAAFLVMIDGKTESVAVIDGSSIFSKDYDHEKETSEGESVILDTTAVNIGSLPFSRIITETRSIMQSRCHPAIIPNHIFLVDKFPTNGAAMKISKRSLLNTVKSSLESSIKGNECVNGLGSLRDTILSIFASGLGIGRNKTEFLLDSSFVELGGDSMKAISIYDRIMADCKKRNLIPIDDTISTADIMQLPIEEVLQILQFGRNSVPPLKKPRVQNTDEVTLDLASLGGLSMMSKYNNDKTCSLLKVWEVPMLMCVDSCPVVIRFGIKMIVVCASQGGDIACIDAHKNLVLHRTLVRGKVEGDLSFVQPQSQNPRVLVFVPSYVSTSQNSKGCIHSFFLDENGLTQAWVHDNDGEIKNKVVPFQFENSENCVRLVSGSFDGYLSYFDAATGEVLCRRNGLGGAIKADPCLLPRDCTNEQKVLVASCSWKGSVTCVSFSADSFKYLWSLDLWSAIYSTPEIFSGTNVIATCGIDGNVRGLDVDSGEIKWCTTTTEDRPIFSKCRQSGRYIVFGSHDGSFRCIDANGIIQWQKKVNSPILSSALASNEKLVFADISGKVYVIGVNGEPSGSPFSLEAEIFGSPTQIHVNQMLIGCRDSKLHLLQLSQK</sequence>
<dbReference type="InterPro" id="IPR052091">
    <property type="entry name" value="Beta-ala_Activ/Resist"/>
</dbReference>
<reference evidence="3 4" key="1">
    <citation type="journal article" date="2021" name="Sci. Rep.">
        <title>The genome of the diatom Chaetoceros tenuissimus carries an ancient integrated fragment of an extant virus.</title>
        <authorList>
            <person name="Hongo Y."/>
            <person name="Kimura K."/>
            <person name="Takaki Y."/>
            <person name="Yoshida Y."/>
            <person name="Baba S."/>
            <person name="Kobayashi G."/>
            <person name="Nagasaki K."/>
            <person name="Hano T."/>
            <person name="Tomaru Y."/>
        </authorList>
    </citation>
    <scope>NUCLEOTIDE SEQUENCE [LARGE SCALE GENOMIC DNA]</scope>
    <source>
        <strain evidence="3 4">NIES-3715</strain>
    </source>
</reference>
<accession>A0AAD3D6T7</accession>
<dbReference type="SUPFAM" id="SSF56801">
    <property type="entry name" value="Acetyl-CoA synthetase-like"/>
    <property type="match status" value="1"/>
</dbReference>
<dbReference type="Pfam" id="PF13570">
    <property type="entry name" value="Beta-prop_ACSF4"/>
    <property type="match status" value="1"/>
</dbReference>
<name>A0AAD3D6T7_9STRA</name>
<dbReference type="InterPro" id="IPR015943">
    <property type="entry name" value="WD40/YVTN_repeat-like_dom_sf"/>
</dbReference>
<dbReference type="Pfam" id="PF00501">
    <property type="entry name" value="AMP-binding"/>
    <property type="match status" value="1"/>
</dbReference>
<evidence type="ECO:0000259" key="2">
    <source>
        <dbReference type="Pfam" id="PF13570"/>
    </source>
</evidence>
<comment type="caution">
    <text evidence="3">The sequence shown here is derived from an EMBL/GenBank/DDBJ whole genome shotgun (WGS) entry which is preliminary data.</text>
</comment>
<dbReference type="GO" id="GO:0043041">
    <property type="term" value="P:amino acid activation for nonribosomal peptide biosynthetic process"/>
    <property type="evidence" value="ECO:0007669"/>
    <property type="project" value="TreeGrafter"/>
</dbReference>
<dbReference type="EMBL" id="BLLK01000062">
    <property type="protein sequence ID" value="GFH58899.1"/>
    <property type="molecule type" value="Genomic_DNA"/>
</dbReference>
<keyword evidence="4" id="KW-1185">Reference proteome</keyword>
<gene>
    <name evidence="3" type="ORF">CTEN210_15375</name>
</gene>
<dbReference type="InterPro" id="IPR020845">
    <property type="entry name" value="AMP-binding_CS"/>
</dbReference>
<dbReference type="InterPro" id="IPR042099">
    <property type="entry name" value="ANL_N_sf"/>
</dbReference>
<dbReference type="AlphaFoldDB" id="A0AAD3D6T7"/>
<organism evidence="3 4">
    <name type="scientific">Chaetoceros tenuissimus</name>
    <dbReference type="NCBI Taxonomy" id="426638"/>
    <lineage>
        <taxon>Eukaryota</taxon>
        <taxon>Sar</taxon>
        <taxon>Stramenopiles</taxon>
        <taxon>Ochrophyta</taxon>
        <taxon>Bacillariophyta</taxon>
        <taxon>Coscinodiscophyceae</taxon>
        <taxon>Chaetocerotophycidae</taxon>
        <taxon>Chaetocerotales</taxon>
        <taxon>Chaetocerotaceae</taxon>
        <taxon>Chaetoceros</taxon>
    </lineage>
</organism>
<dbReference type="InterPro" id="IPR018391">
    <property type="entry name" value="PQQ_b-propeller_rpt"/>
</dbReference>
<dbReference type="PROSITE" id="PS00455">
    <property type="entry name" value="AMP_BINDING"/>
    <property type="match status" value="1"/>
</dbReference>
<evidence type="ECO:0000313" key="4">
    <source>
        <dbReference type="Proteomes" id="UP001054902"/>
    </source>
</evidence>
<feature type="domain" description="AMP-dependent synthetase/ligase" evidence="1">
    <location>
        <begin position="108"/>
        <end position="443"/>
    </location>
</feature>
<dbReference type="SUPFAM" id="SSF50998">
    <property type="entry name" value="Quinoprotein alcohol dehydrogenase-like"/>
    <property type="match status" value="1"/>
</dbReference>
<dbReference type="Gene3D" id="3.40.50.12780">
    <property type="entry name" value="N-terminal domain of ligase-like"/>
    <property type="match status" value="1"/>
</dbReference>
<dbReference type="InterPro" id="IPR002372">
    <property type="entry name" value="PQQ_rpt_dom"/>
</dbReference>
<proteinExistence type="predicted"/>